<evidence type="ECO:0000256" key="1">
    <source>
        <dbReference type="ARBA" id="ARBA00010541"/>
    </source>
</evidence>
<dbReference type="Pfam" id="PF13365">
    <property type="entry name" value="Trypsin_2"/>
    <property type="match status" value="1"/>
</dbReference>
<dbReference type="Gene3D" id="2.30.42.10">
    <property type="match status" value="1"/>
</dbReference>
<dbReference type="EMBL" id="MHLD01000001">
    <property type="protein sequence ID" value="OGZ02966.1"/>
    <property type="molecule type" value="Genomic_DNA"/>
</dbReference>
<dbReference type="Gene3D" id="2.40.10.120">
    <property type="match status" value="1"/>
</dbReference>
<evidence type="ECO:0000313" key="5">
    <source>
        <dbReference type="EMBL" id="OGZ02966.1"/>
    </source>
</evidence>
<evidence type="ECO:0000256" key="3">
    <source>
        <dbReference type="ARBA" id="ARBA00022801"/>
    </source>
</evidence>
<organism evidence="5 6">
    <name type="scientific">Candidatus Liptonbacteria bacterium RIFCSPLOWO2_12_FULL_60_15</name>
    <dbReference type="NCBI Taxonomy" id="1798653"/>
    <lineage>
        <taxon>Bacteria</taxon>
        <taxon>Candidatus Liptoniibacteriota</taxon>
    </lineage>
</organism>
<comment type="similarity">
    <text evidence="1">Belongs to the peptidase S1C family.</text>
</comment>
<dbReference type="SUPFAM" id="SSF50156">
    <property type="entry name" value="PDZ domain-like"/>
    <property type="match status" value="1"/>
</dbReference>
<dbReference type="PANTHER" id="PTHR22939">
    <property type="entry name" value="SERINE PROTEASE FAMILY S1C HTRA-RELATED"/>
    <property type="match status" value="1"/>
</dbReference>
<dbReference type="GO" id="GO:0006508">
    <property type="term" value="P:proteolysis"/>
    <property type="evidence" value="ECO:0007669"/>
    <property type="project" value="UniProtKB-KW"/>
</dbReference>
<proteinExistence type="inferred from homology"/>
<dbReference type="Proteomes" id="UP000179281">
    <property type="component" value="Unassembled WGS sequence"/>
</dbReference>
<evidence type="ECO:0000259" key="4">
    <source>
        <dbReference type="Pfam" id="PF13180"/>
    </source>
</evidence>
<dbReference type="CDD" id="cd06779">
    <property type="entry name" value="cpPDZ_Deg_HtrA-like"/>
    <property type="match status" value="1"/>
</dbReference>
<dbReference type="AlphaFoldDB" id="A0A1G2CNH8"/>
<dbReference type="SUPFAM" id="SSF50494">
    <property type="entry name" value="Trypsin-like serine proteases"/>
    <property type="match status" value="1"/>
</dbReference>
<dbReference type="PRINTS" id="PR00834">
    <property type="entry name" value="PROTEASES2C"/>
</dbReference>
<dbReference type="Pfam" id="PF13180">
    <property type="entry name" value="PDZ_2"/>
    <property type="match status" value="1"/>
</dbReference>
<gene>
    <name evidence="5" type="ORF">A3G64_02245</name>
</gene>
<dbReference type="GO" id="GO:0004252">
    <property type="term" value="F:serine-type endopeptidase activity"/>
    <property type="evidence" value="ECO:0007669"/>
    <property type="project" value="InterPro"/>
</dbReference>
<keyword evidence="3" id="KW-0378">Hydrolase</keyword>
<feature type="non-terminal residue" evidence="5">
    <location>
        <position position="1"/>
    </location>
</feature>
<accession>A0A1G2CNH8</accession>
<evidence type="ECO:0000256" key="2">
    <source>
        <dbReference type="ARBA" id="ARBA00022670"/>
    </source>
</evidence>
<dbReference type="InterPro" id="IPR001940">
    <property type="entry name" value="Peptidase_S1C"/>
</dbReference>
<feature type="domain" description="PDZ" evidence="4">
    <location>
        <begin position="224"/>
        <end position="298"/>
    </location>
</feature>
<dbReference type="PANTHER" id="PTHR22939:SF129">
    <property type="entry name" value="SERINE PROTEASE HTRA2, MITOCHONDRIAL"/>
    <property type="match status" value="1"/>
</dbReference>
<dbReference type="InterPro" id="IPR036034">
    <property type="entry name" value="PDZ_sf"/>
</dbReference>
<reference evidence="5 6" key="1">
    <citation type="journal article" date="2016" name="Nat. Commun.">
        <title>Thousands of microbial genomes shed light on interconnected biogeochemical processes in an aquifer system.</title>
        <authorList>
            <person name="Anantharaman K."/>
            <person name="Brown C.T."/>
            <person name="Hug L.A."/>
            <person name="Sharon I."/>
            <person name="Castelle C.J."/>
            <person name="Probst A.J."/>
            <person name="Thomas B.C."/>
            <person name="Singh A."/>
            <person name="Wilkins M.J."/>
            <person name="Karaoz U."/>
            <person name="Brodie E.L."/>
            <person name="Williams K.H."/>
            <person name="Hubbard S.S."/>
            <person name="Banfield J.F."/>
        </authorList>
    </citation>
    <scope>NUCLEOTIDE SEQUENCE [LARGE SCALE GENOMIC DNA]</scope>
</reference>
<sequence length="302" mass="31806">PELRIPEEMIDEHGMVRIGGGSGFIVDPNGIIVTNKHVIADPEAEYTVILNTGEKYGSEILARDPINDIAILKIKAKNLPVVPLGDSSALELGETTIAIGNALGIFRNTVSAGIVSGLSRSIAAQPDPQSPAQEMRGLIQTDAAINAGNSGGPLVNIAGEAVGINAAMVYGAQNIGFAIPINTVRRDLEDLKKFGHVRRPLLGLRYLIIDETLKHKMSLPADHGALITNQGPHAPGVAPGSPAAHAGIKEKDIVLAYGSEKINTEHTLQDCLENASVGDVVSLTLLRNGKEVTAKVTLAERK</sequence>
<comment type="caution">
    <text evidence="5">The sequence shown here is derived from an EMBL/GenBank/DDBJ whole genome shotgun (WGS) entry which is preliminary data.</text>
</comment>
<dbReference type="STRING" id="1798653.A3G64_02245"/>
<dbReference type="InterPro" id="IPR001478">
    <property type="entry name" value="PDZ"/>
</dbReference>
<evidence type="ECO:0000313" key="6">
    <source>
        <dbReference type="Proteomes" id="UP000179281"/>
    </source>
</evidence>
<dbReference type="InterPro" id="IPR009003">
    <property type="entry name" value="Peptidase_S1_PA"/>
</dbReference>
<protein>
    <recommendedName>
        <fullName evidence="4">PDZ domain-containing protein</fullName>
    </recommendedName>
</protein>
<name>A0A1G2CNH8_9BACT</name>
<keyword evidence="2" id="KW-0645">Protease</keyword>